<keyword evidence="1" id="KW-0812">Transmembrane</keyword>
<reference evidence="3 4" key="1">
    <citation type="submission" date="2014-10" db="EMBL/GenBank/DDBJ databases">
        <title>Draft genome sequence of Novosphingobium subterraneum DSM 12447.</title>
        <authorList>
            <person name="Gan H.M."/>
            <person name="Gan H.Y."/>
            <person name="Savka M.A."/>
        </authorList>
    </citation>
    <scope>NUCLEOTIDE SEQUENCE [LARGE SCALE GENOMIC DNA]</scope>
    <source>
        <strain evidence="3 4">DSM 12447</strain>
    </source>
</reference>
<dbReference type="AlphaFoldDB" id="A0A0B8ZLA8"/>
<evidence type="ECO:0000259" key="2">
    <source>
        <dbReference type="Pfam" id="PF02517"/>
    </source>
</evidence>
<gene>
    <name evidence="3" type="ORF">NJ75_01839</name>
</gene>
<feature type="transmembrane region" description="Helical" evidence="1">
    <location>
        <begin position="124"/>
        <end position="142"/>
    </location>
</feature>
<keyword evidence="1" id="KW-1133">Transmembrane helix</keyword>
<evidence type="ECO:0000313" key="3">
    <source>
        <dbReference type="EMBL" id="KHS47003.1"/>
    </source>
</evidence>
<proteinExistence type="predicted"/>
<feature type="transmembrane region" description="Helical" evidence="1">
    <location>
        <begin position="33"/>
        <end position="53"/>
    </location>
</feature>
<dbReference type="Proteomes" id="UP000031338">
    <property type="component" value="Unassembled WGS sequence"/>
</dbReference>
<feature type="transmembrane region" description="Helical" evidence="1">
    <location>
        <begin position="180"/>
        <end position="198"/>
    </location>
</feature>
<comment type="caution">
    <text evidence="3">The sequence shown here is derived from an EMBL/GenBank/DDBJ whole genome shotgun (WGS) entry which is preliminary data.</text>
</comment>
<dbReference type="STRING" id="48936.NJ75_01839"/>
<protein>
    <recommendedName>
        <fullName evidence="2">CAAX prenyl protease 2/Lysostaphin resistance protein A-like domain-containing protein</fullName>
    </recommendedName>
</protein>
<evidence type="ECO:0000313" key="4">
    <source>
        <dbReference type="Proteomes" id="UP000031338"/>
    </source>
</evidence>
<keyword evidence="4" id="KW-1185">Reference proteome</keyword>
<sequence>MIRTTLAELIAFLRRPVPMAASGLNADGALSRWFVLTAFQIGVLGLVVMPLIALWQKAFALSPPNAFEGMGPLALWGGAVLLAPVLEELFFRGWMSGTRRVLALIGVVLAGLVVFVALGRGKPLVGGGILLATVLVAAVTWGRKRRDTGVPPWFARHFALLLYGTTALFAVMHLFNYPTITLAAVPMVLPQFWSGLMFAHMRVRLGLLASMLNHIASNAIVLAVALSWG</sequence>
<dbReference type="Pfam" id="PF02517">
    <property type="entry name" value="Rce1-like"/>
    <property type="match status" value="1"/>
</dbReference>
<organism evidence="3 4">
    <name type="scientific">Novosphingobium subterraneum</name>
    <dbReference type="NCBI Taxonomy" id="48936"/>
    <lineage>
        <taxon>Bacteria</taxon>
        <taxon>Pseudomonadati</taxon>
        <taxon>Pseudomonadota</taxon>
        <taxon>Alphaproteobacteria</taxon>
        <taxon>Sphingomonadales</taxon>
        <taxon>Sphingomonadaceae</taxon>
        <taxon>Novosphingobium</taxon>
    </lineage>
</organism>
<dbReference type="InterPro" id="IPR003675">
    <property type="entry name" value="Rce1/LyrA-like_dom"/>
</dbReference>
<feature type="transmembrane region" description="Helical" evidence="1">
    <location>
        <begin position="73"/>
        <end position="94"/>
    </location>
</feature>
<dbReference type="EMBL" id="JRVC01000007">
    <property type="protein sequence ID" value="KHS47003.1"/>
    <property type="molecule type" value="Genomic_DNA"/>
</dbReference>
<accession>A0A0B8ZLA8</accession>
<feature type="domain" description="CAAX prenyl protease 2/Lysostaphin resistance protein A-like" evidence="2">
    <location>
        <begin position="72"/>
        <end position="220"/>
    </location>
</feature>
<feature type="transmembrane region" description="Helical" evidence="1">
    <location>
        <begin position="154"/>
        <end position="174"/>
    </location>
</feature>
<feature type="transmembrane region" description="Helical" evidence="1">
    <location>
        <begin position="205"/>
        <end position="228"/>
    </location>
</feature>
<dbReference type="GO" id="GO:0004175">
    <property type="term" value="F:endopeptidase activity"/>
    <property type="evidence" value="ECO:0007669"/>
    <property type="project" value="UniProtKB-ARBA"/>
</dbReference>
<feature type="transmembrane region" description="Helical" evidence="1">
    <location>
        <begin position="101"/>
        <end position="118"/>
    </location>
</feature>
<evidence type="ECO:0000256" key="1">
    <source>
        <dbReference type="SAM" id="Phobius"/>
    </source>
</evidence>
<dbReference type="RefSeq" id="WP_039333609.1">
    <property type="nucleotide sequence ID" value="NZ_JRVC01000007.1"/>
</dbReference>
<keyword evidence="1" id="KW-0472">Membrane</keyword>
<dbReference type="PATRIC" id="fig|48936.3.peg.1853"/>
<dbReference type="GO" id="GO:0080120">
    <property type="term" value="P:CAAX-box protein maturation"/>
    <property type="evidence" value="ECO:0007669"/>
    <property type="project" value="UniProtKB-ARBA"/>
</dbReference>
<name>A0A0B8ZLA8_9SPHN</name>